<keyword evidence="3" id="KW-0238">DNA-binding</keyword>
<dbReference type="InterPro" id="IPR013325">
    <property type="entry name" value="RNA_pol_sigma_r2"/>
</dbReference>
<dbReference type="Pfam" id="PF04542">
    <property type="entry name" value="Sigma70_r2"/>
    <property type="match status" value="1"/>
</dbReference>
<dbReference type="PANTHER" id="PTHR43133">
    <property type="entry name" value="RNA POLYMERASE ECF-TYPE SIGMA FACTO"/>
    <property type="match status" value="1"/>
</dbReference>
<dbReference type="GO" id="GO:0006352">
    <property type="term" value="P:DNA-templated transcription initiation"/>
    <property type="evidence" value="ECO:0007669"/>
    <property type="project" value="InterPro"/>
</dbReference>
<dbReference type="InterPro" id="IPR007627">
    <property type="entry name" value="RNA_pol_sigma70_r2"/>
</dbReference>
<dbReference type="AlphaFoldDB" id="X1JWE8"/>
<evidence type="ECO:0000313" key="6">
    <source>
        <dbReference type="EMBL" id="GAH74108.1"/>
    </source>
</evidence>
<dbReference type="InterPro" id="IPR014284">
    <property type="entry name" value="RNA_pol_sigma-70_dom"/>
</dbReference>
<dbReference type="Gene3D" id="1.10.1740.10">
    <property type="match status" value="1"/>
</dbReference>
<name>X1JWE8_9ZZZZ</name>
<dbReference type="GO" id="GO:0016987">
    <property type="term" value="F:sigma factor activity"/>
    <property type="evidence" value="ECO:0007669"/>
    <property type="project" value="UniProtKB-KW"/>
</dbReference>
<keyword evidence="1" id="KW-0805">Transcription regulation</keyword>
<dbReference type="InterPro" id="IPR039425">
    <property type="entry name" value="RNA_pol_sigma-70-like"/>
</dbReference>
<dbReference type="EMBL" id="BARU01034029">
    <property type="protein sequence ID" value="GAH74108.1"/>
    <property type="molecule type" value="Genomic_DNA"/>
</dbReference>
<reference evidence="6" key="1">
    <citation type="journal article" date="2014" name="Front. Microbiol.">
        <title>High frequency of phylogenetically diverse reductive dehalogenase-homologous genes in deep subseafloor sedimentary metagenomes.</title>
        <authorList>
            <person name="Kawai M."/>
            <person name="Futagami T."/>
            <person name="Toyoda A."/>
            <person name="Takaki Y."/>
            <person name="Nishi S."/>
            <person name="Hori S."/>
            <person name="Arai W."/>
            <person name="Tsubouchi T."/>
            <person name="Morono Y."/>
            <person name="Uchiyama I."/>
            <person name="Ito T."/>
            <person name="Fujiyama A."/>
            <person name="Inagaki F."/>
            <person name="Takami H."/>
        </authorList>
    </citation>
    <scope>NUCLEOTIDE SEQUENCE</scope>
    <source>
        <strain evidence="6">Expedition CK06-06</strain>
    </source>
</reference>
<dbReference type="SUPFAM" id="SSF88946">
    <property type="entry name" value="Sigma2 domain of RNA polymerase sigma factors"/>
    <property type="match status" value="1"/>
</dbReference>
<evidence type="ECO:0000256" key="1">
    <source>
        <dbReference type="ARBA" id="ARBA00023015"/>
    </source>
</evidence>
<sequence length="149" mass="17518">MMSHQFTDEELIAQFQAGNEDAYLEIVERFKDRLFAFIYRFVGDEDLAEDLVQDTLIKVYTHRHAYREIARFSTWIYTIAGNLARTELRKRKRRATFSMSALGLGGREYELPSEDFTPSKTLEGKQTEKHIRMALAKLPLHFRTVIILR</sequence>
<evidence type="ECO:0000256" key="4">
    <source>
        <dbReference type="ARBA" id="ARBA00023163"/>
    </source>
</evidence>
<feature type="domain" description="RNA polymerase sigma-70 region 2" evidence="5">
    <location>
        <begin position="26"/>
        <end position="94"/>
    </location>
</feature>
<dbReference type="PROSITE" id="PS01063">
    <property type="entry name" value="SIGMA70_ECF"/>
    <property type="match status" value="1"/>
</dbReference>
<evidence type="ECO:0000259" key="5">
    <source>
        <dbReference type="Pfam" id="PF04542"/>
    </source>
</evidence>
<protein>
    <recommendedName>
        <fullName evidence="5">RNA polymerase sigma-70 region 2 domain-containing protein</fullName>
    </recommendedName>
</protein>
<dbReference type="PANTHER" id="PTHR43133:SF8">
    <property type="entry name" value="RNA POLYMERASE SIGMA FACTOR HI_1459-RELATED"/>
    <property type="match status" value="1"/>
</dbReference>
<proteinExistence type="predicted"/>
<keyword evidence="4" id="KW-0804">Transcription</keyword>
<comment type="caution">
    <text evidence="6">The sequence shown here is derived from an EMBL/GenBank/DDBJ whole genome shotgun (WGS) entry which is preliminary data.</text>
</comment>
<dbReference type="GO" id="GO:0003677">
    <property type="term" value="F:DNA binding"/>
    <property type="evidence" value="ECO:0007669"/>
    <property type="project" value="UniProtKB-KW"/>
</dbReference>
<dbReference type="NCBIfam" id="TIGR02937">
    <property type="entry name" value="sigma70-ECF"/>
    <property type="match status" value="1"/>
</dbReference>
<feature type="non-terminal residue" evidence="6">
    <location>
        <position position="149"/>
    </location>
</feature>
<evidence type="ECO:0000256" key="3">
    <source>
        <dbReference type="ARBA" id="ARBA00023125"/>
    </source>
</evidence>
<evidence type="ECO:0000256" key="2">
    <source>
        <dbReference type="ARBA" id="ARBA00023082"/>
    </source>
</evidence>
<gene>
    <name evidence="6" type="ORF">S03H2_53458</name>
</gene>
<organism evidence="6">
    <name type="scientific">marine sediment metagenome</name>
    <dbReference type="NCBI Taxonomy" id="412755"/>
    <lineage>
        <taxon>unclassified sequences</taxon>
        <taxon>metagenomes</taxon>
        <taxon>ecological metagenomes</taxon>
    </lineage>
</organism>
<dbReference type="InterPro" id="IPR000838">
    <property type="entry name" value="RNA_pol_sigma70_ECF_CS"/>
</dbReference>
<accession>X1JWE8</accession>
<keyword evidence="2" id="KW-0731">Sigma factor</keyword>